<dbReference type="OrthoDB" id="7170465at2"/>
<dbReference type="SUPFAM" id="SSF51735">
    <property type="entry name" value="NAD(P)-binding Rossmann-fold domains"/>
    <property type="match status" value="1"/>
</dbReference>
<name>A0A1I1NZW1_9RHOB</name>
<gene>
    <name evidence="1" type="ORF">SAMN05421762_3242</name>
</gene>
<protein>
    <submittedName>
        <fullName evidence="1">dTDP-4-dehydrorhamnose reductase</fullName>
    </submittedName>
</protein>
<dbReference type="STRING" id="517719.SAMN05421762_3242"/>
<organism evidence="1 2">
    <name type="scientific">Pseudooceanicola nitratireducens</name>
    <dbReference type="NCBI Taxonomy" id="517719"/>
    <lineage>
        <taxon>Bacteria</taxon>
        <taxon>Pseudomonadati</taxon>
        <taxon>Pseudomonadota</taxon>
        <taxon>Alphaproteobacteria</taxon>
        <taxon>Rhodobacterales</taxon>
        <taxon>Paracoccaceae</taxon>
        <taxon>Pseudooceanicola</taxon>
    </lineage>
</organism>
<proteinExistence type="predicted"/>
<evidence type="ECO:0000313" key="1">
    <source>
        <dbReference type="EMBL" id="SFD02872.1"/>
    </source>
</evidence>
<dbReference type="InterPro" id="IPR036291">
    <property type="entry name" value="NAD(P)-bd_dom_sf"/>
</dbReference>
<dbReference type="Gene3D" id="3.40.50.720">
    <property type="entry name" value="NAD(P)-binding Rossmann-like Domain"/>
    <property type="match status" value="1"/>
</dbReference>
<dbReference type="Proteomes" id="UP000231644">
    <property type="component" value="Unassembled WGS sequence"/>
</dbReference>
<sequence>MHRPDTTPGKTALILGASGKFGRNAAQAFADRGWQIRRFDRKRDDLMLAAQGVDVIVNGWNPPRYNLWAKELLPAHQSVARAARASGATVIIPGNVYNFGPDAPRGWSETTPHLATNPLGRLRIAVEQGYRDAQVQTIVLRAGDFWDTERSQNWFDLFIAKKAHRGVMSYPGDLDTPHAWAFLPDLARAAVLLAERRATLARFEDVPFPGYTLTGRALADAMGQVLDRPVRARRMSWLPLQLARPFMPMLKGVFEMRYLWGLPHHLDGSKLARLCPDFVPTPMDQALARAMQPFAPEALRGRPAPA</sequence>
<dbReference type="EMBL" id="FOLX01000001">
    <property type="protein sequence ID" value="SFD02872.1"/>
    <property type="molecule type" value="Genomic_DNA"/>
</dbReference>
<accession>A0A1I1NZW1</accession>
<reference evidence="1 2" key="1">
    <citation type="submission" date="2016-10" db="EMBL/GenBank/DDBJ databases">
        <authorList>
            <person name="de Groot N.N."/>
        </authorList>
    </citation>
    <scope>NUCLEOTIDE SEQUENCE [LARGE SCALE GENOMIC DNA]</scope>
    <source>
        <strain evidence="1 2">DSM 29619</strain>
    </source>
</reference>
<keyword evidence="2" id="KW-1185">Reference proteome</keyword>
<dbReference type="AlphaFoldDB" id="A0A1I1NZW1"/>
<evidence type="ECO:0000313" key="2">
    <source>
        <dbReference type="Proteomes" id="UP000231644"/>
    </source>
</evidence>